<feature type="region of interest" description="Disordered" evidence="1">
    <location>
        <begin position="1"/>
        <end position="24"/>
    </location>
</feature>
<keyword evidence="3" id="KW-1185">Reference proteome</keyword>
<protein>
    <submittedName>
        <fullName evidence="2">Uncharacterized protein</fullName>
    </submittedName>
</protein>
<dbReference type="AlphaFoldDB" id="A0A2J7YNI7"/>
<organism evidence="2 3">
    <name type="scientific">Streptomyces malaysiensis</name>
    <dbReference type="NCBI Taxonomy" id="92644"/>
    <lineage>
        <taxon>Bacteria</taxon>
        <taxon>Bacillati</taxon>
        <taxon>Actinomycetota</taxon>
        <taxon>Actinomycetes</taxon>
        <taxon>Kitasatosporales</taxon>
        <taxon>Streptomycetaceae</taxon>
        <taxon>Streptomyces</taxon>
        <taxon>Streptomyces violaceusniger group</taxon>
    </lineage>
</organism>
<evidence type="ECO:0000256" key="1">
    <source>
        <dbReference type="SAM" id="MobiDB-lite"/>
    </source>
</evidence>
<dbReference type="EMBL" id="LJIW01000002">
    <property type="protein sequence ID" value="PNG89590.1"/>
    <property type="molecule type" value="Genomic_DNA"/>
</dbReference>
<accession>A0A2J7YNI7</accession>
<proteinExistence type="predicted"/>
<gene>
    <name evidence="2" type="ORF">SMF913_25055</name>
</gene>
<dbReference type="Proteomes" id="UP000236520">
    <property type="component" value="Unassembled WGS sequence"/>
</dbReference>
<comment type="caution">
    <text evidence="2">The sequence shown here is derived from an EMBL/GenBank/DDBJ whole genome shotgun (WGS) entry which is preliminary data.</text>
</comment>
<sequence>MSRFTSPYGRRWDQNSGVRPRRSAGVRRFVHSGSPRMSWSIRVFT</sequence>
<evidence type="ECO:0000313" key="2">
    <source>
        <dbReference type="EMBL" id="PNG89590.1"/>
    </source>
</evidence>
<evidence type="ECO:0000313" key="3">
    <source>
        <dbReference type="Proteomes" id="UP000236520"/>
    </source>
</evidence>
<name>A0A2J7YNI7_STRMQ</name>
<reference evidence="2 3" key="1">
    <citation type="submission" date="2015-09" db="EMBL/GenBank/DDBJ databases">
        <title>Genome sequence, genome mining and natural product profiling of a biocontrol bacterium Streptomyces malaysiensis F913.</title>
        <authorList>
            <person name="Xu Y."/>
            <person name="Wei J."/>
            <person name="Xie J."/>
            <person name="Li T."/>
            <person name="Zhou Z."/>
        </authorList>
    </citation>
    <scope>NUCLEOTIDE SEQUENCE [LARGE SCALE GENOMIC DNA]</scope>
    <source>
        <strain evidence="2 3">F913</strain>
    </source>
</reference>